<dbReference type="NCBIfam" id="NF033749">
    <property type="entry name" value="bact_hemeryth"/>
    <property type="match status" value="1"/>
</dbReference>
<name>A0A0F3H0E5_9BACT</name>
<dbReference type="PANTHER" id="PTHR37164:SF1">
    <property type="entry name" value="BACTERIOHEMERYTHRIN"/>
    <property type="match status" value="1"/>
</dbReference>
<dbReference type="InterPro" id="IPR016131">
    <property type="entry name" value="Haemerythrin_Fe_BS"/>
</dbReference>
<keyword evidence="3" id="KW-0479">Metal-binding</keyword>
<dbReference type="Proteomes" id="UP000033423">
    <property type="component" value="Unassembled WGS sequence"/>
</dbReference>
<sequence>MQFIDWNSKLSVGFSEIDNQHKRLVEIINELYSAMKDGKGSLIMGKVLGELIAYTKDHFAYEEKLMVQHKYNDNNKHKTEHDKLTKQVLDLQKQFTDGKMVVTVEVMNFLKKWLNDHILDKDKQLATFLNQKGLH</sequence>
<dbReference type="CDD" id="cd12107">
    <property type="entry name" value="Hemerythrin"/>
    <property type="match status" value="1"/>
</dbReference>
<keyword evidence="7" id="KW-1185">Reference proteome</keyword>
<evidence type="ECO:0000256" key="4">
    <source>
        <dbReference type="ARBA" id="ARBA00023004"/>
    </source>
</evidence>
<evidence type="ECO:0000256" key="1">
    <source>
        <dbReference type="ARBA" id="ARBA00010587"/>
    </source>
</evidence>
<evidence type="ECO:0000313" key="6">
    <source>
        <dbReference type="EMBL" id="KJU87567.1"/>
    </source>
</evidence>
<evidence type="ECO:0000259" key="5">
    <source>
        <dbReference type="Pfam" id="PF01814"/>
    </source>
</evidence>
<evidence type="ECO:0000313" key="7">
    <source>
        <dbReference type="Proteomes" id="UP000033423"/>
    </source>
</evidence>
<dbReference type="GO" id="GO:0005344">
    <property type="term" value="F:oxygen carrier activity"/>
    <property type="evidence" value="ECO:0007669"/>
    <property type="project" value="UniProtKB-KW"/>
</dbReference>
<accession>A0A0F3H0E5</accession>
<reference evidence="6 7" key="1">
    <citation type="submission" date="2015-02" db="EMBL/GenBank/DDBJ databases">
        <title>Single-cell genomics of uncultivated deep-branching MTB reveals a conserved set of magnetosome genes.</title>
        <authorList>
            <person name="Kolinko S."/>
            <person name="Richter M."/>
            <person name="Glockner F.O."/>
            <person name="Brachmann A."/>
            <person name="Schuler D."/>
        </authorList>
    </citation>
    <scope>NUCLEOTIDE SEQUENCE [LARGE SCALE GENOMIC DNA]</scope>
    <source>
        <strain evidence="6">TM-1</strain>
    </source>
</reference>
<evidence type="ECO:0000256" key="2">
    <source>
        <dbReference type="ARBA" id="ARBA00022621"/>
    </source>
</evidence>
<dbReference type="InterPro" id="IPR012312">
    <property type="entry name" value="Hemerythrin-like"/>
</dbReference>
<dbReference type="AlphaFoldDB" id="A0A0F3H0E5"/>
<dbReference type="InterPro" id="IPR050669">
    <property type="entry name" value="Hemerythrin"/>
</dbReference>
<comment type="similarity">
    <text evidence="1">Belongs to the hemerythrin family.</text>
</comment>
<dbReference type="PANTHER" id="PTHR37164">
    <property type="entry name" value="BACTERIOHEMERYTHRIN"/>
    <property type="match status" value="1"/>
</dbReference>
<dbReference type="NCBIfam" id="TIGR02481">
    <property type="entry name" value="hemeryth_dom"/>
    <property type="match status" value="1"/>
</dbReference>
<dbReference type="Gene3D" id="1.20.120.50">
    <property type="entry name" value="Hemerythrin-like"/>
    <property type="match status" value="1"/>
</dbReference>
<dbReference type="PROSITE" id="PS00550">
    <property type="entry name" value="HEMERYTHRINS"/>
    <property type="match status" value="1"/>
</dbReference>
<keyword evidence="2" id="KW-0813">Transport</keyword>
<gene>
    <name evidence="6" type="ORF">MBAV_000244</name>
</gene>
<dbReference type="InterPro" id="IPR035938">
    <property type="entry name" value="Hemerythrin-like_sf"/>
</dbReference>
<protein>
    <submittedName>
        <fullName evidence="6">Hemerythrin-like metal-binding protein</fullName>
    </submittedName>
</protein>
<dbReference type="SUPFAM" id="SSF47188">
    <property type="entry name" value="Hemerythrin-like"/>
    <property type="match status" value="1"/>
</dbReference>
<keyword evidence="4" id="KW-0408">Iron</keyword>
<organism evidence="6 7">
    <name type="scientific">Candidatus Magnetobacterium bavaricum</name>
    <dbReference type="NCBI Taxonomy" id="29290"/>
    <lineage>
        <taxon>Bacteria</taxon>
        <taxon>Pseudomonadati</taxon>
        <taxon>Nitrospirota</taxon>
        <taxon>Thermodesulfovibrionia</taxon>
        <taxon>Thermodesulfovibrionales</taxon>
        <taxon>Candidatus Magnetobacteriaceae</taxon>
        <taxon>Candidatus Magnetobacterium</taxon>
    </lineage>
</organism>
<dbReference type="Pfam" id="PF01814">
    <property type="entry name" value="Hemerythrin"/>
    <property type="match status" value="1"/>
</dbReference>
<proteinExistence type="inferred from homology"/>
<dbReference type="InterPro" id="IPR012827">
    <property type="entry name" value="Hemerythrin_metal-bd"/>
</dbReference>
<feature type="domain" description="Hemerythrin-like" evidence="5">
    <location>
        <begin position="14"/>
        <end position="127"/>
    </location>
</feature>
<dbReference type="GO" id="GO:0046872">
    <property type="term" value="F:metal ion binding"/>
    <property type="evidence" value="ECO:0007669"/>
    <property type="project" value="UniProtKB-KW"/>
</dbReference>
<evidence type="ECO:0000256" key="3">
    <source>
        <dbReference type="ARBA" id="ARBA00022723"/>
    </source>
</evidence>
<comment type="caution">
    <text evidence="6">The sequence shown here is derived from an EMBL/GenBank/DDBJ whole genome shotgun (WGS) entry which is preliminary data.</text>
</comment>
<dbReference type="EMBL" id="LACI01000113">
    <property type="protein sequence ID" value="KJU87567.1"/>
    <property type="molecule type" value="Genomic_DNA"/>
</dbReference>
<keyword evidence="2" id="KW-0561">Oxygen transport</keyword>